<evidence type="ECO:0000313" key="2">
    <source>
        <dbReference type="Proteomes" id="UP001291999"/>
    </source>
</evidence>
<name>A0ABU5K806_9ACTN</name>
<protein>
    <submittedName>
        <fullName evidence="1">Pentapeptide repeat-containing protein</fullName>
    </submittedName>
</protein>
<dbReference type="SUPFAM" id="SSF141571">
    <property type="entry name" value="Pentapeptide repeat-like"/>
    <property type="match status" value="1"/>
</dbReference>
<gene>
    <name evidence="1" type="ORF">SFC79_04405</name>
</gene>
<dbReference type="Pfam" id="PF00805">
    <property type="entry name" value="Pentapeptide"/>
    <property type="match status" value="1"/>
</dbReference>
<dbReference type="InterPro" id="IPR001646">
    <property type="entry name" value="5peptide_repeat"/>
</dbReference>
<dbReference type="EMBL" id="JAXQPW010000001">
    <property type="protein sequence ID" value="MDZ5660997.1"/>
    <property type="molecule type" value="Genomic_DNA"/>
</dbReference>
<comment type="caution">
    <text evidence="1">The sequence shown here is derived from an EMBL/GenBank/DDBJ whole genome shotgun (WGS) entry which is preliminary data.</text>
</comment>
<reference evidence="1 2" key="1">
    <citation type="submission" date="2023-11" db="EMBL/GenBank/DDBJ databases">
        <title>Novel species in genus Nocardioides.</title>
        <authorList>
            <person name="Zhou H."/>
        </authorList>
    </citation>
    <scope>NUCLEOTIDE SEQUENCE [LARGE SCALE GENOMIC DNA]</scope>
    <source>
        <strain evidence="1 2">S-58</strain>
    </source>
</reference>
<sequence length="270" mass="28613">MATPGLVSDCAQCFGLCCVLLPFSAAAGFGVDKPGGRPCLNLLDDDSCGIHATLREDGWPGCTVFECFGAGQQVSQVTYAGVSWREPGPPHRRAEMGAVLSVMRQLHEMLVHLTEVDRRSPDPATAPVRAEIEALTGADPETLLTSDVDGLQGRVGRLLADASTRVRQSWPAAGDRSHRDLAGRRLGGDHRGWTFRGALMIRADLRGARLADADLLGADLRDADVRGCDLSTTLFLTQPQVNGAIGDTATALRPGLSRPGHWGGAPSVVE</sequence>
<organism evidence="1 2">
    <name type="scientific">Nocardioides renjunii</name>
    <dbReference type="NCBI Taxonomy" id="3095075"/>
    <lineage>
        <taxon>Bacteria</taxon>
        <taxon>Bacillati</taxon>
        <taxon>Actinomycetota</taxon>
        <taxon>Actinomycetes</taxon>
        <taxon>Propionibacteriales</taxon>
        <taxon>Nocardioidaceae</taxon>
        <taxon>Nocardioides</taxon>
    </lineage>
</organism>
<dbReference type="RefSeq" id="WP_322423377.1">
    <property type="nucleotide sequence ID" value="NZ_JAXQPW010000001.1"/>
</dbReference>
<dbReference type="Proteomes" id="UP001291999">
    <property type="component" value="Unassembled WGS sequence"/>
</dbReference>
<proteinExistence type="predicted"/>
<keyword evidence="2" id="KW-1185">Reference proteome</keyword>
<accession>A0ABU5K806</accession>
<evidence type="ECO:0000313" key="1">
    <source>
        <dbReference type="EMBL" id="MDZ5660997.1"/>
    </source>
</evidence>
<dbReference type="Gene3D" id="2.160.20.80">
    <property type="entry name" value="E3 ubiquitin-protein ligase SopA"/>
    <property type="match status" value="1"/>
</dbReference>